<dbReference type="PANTHER" id="PTHR30308">
    <property type="entry name" value="TMRNA-BINDING COMPONENT OF TRANS-TRANSLATION TAGGING COMPLEX"/>
    <property type="match status" value="1"/>
</dbReference>
<evidence type="ECO:0000256" key="1">
    <source>
        <dbReference type="ARBA" id="ARBA00022490"/>
    </source>
</evidence>
<gene>
    <name evidence="3" type="primary">smpB</name>
    <name evidence="5" type="ORF">A2751_00065</name>
</gene>
<dbReference type="Gene3D" id="2.40.280.10">
    <property type="match status" value="1"/>
</dbReference>
<dbReference type="GO" id="GO:0070929">
    <property type="term" value="P:trans-translation"/>
    <property type="evidence" value="ECO:0007669"/>
    <property type="project" value="UniProtKB-UniRule"/>
</dbReference>
<proteinExistence type="inferred from homology"/>
<evidence type="ECO:0000256" key="2">
    <source>
        <dbReference type="ARBA" id="ARBA00022884"/>
    </source>
</evidence>
<dbReference type="STRING" id="1817824.A2751_00065"/>
<evidence type="ECO:0000313" key="6">
    <source>
        <dbReference type="Proteomes" id="UP000176864"/>
    </source>
</evidence>
<dbReference type="NCBIfam" id="NF003843">
    <property type="entry name" value="PRK05422.1"/>
    <property type="match status" value="1"/>
</dbReference>
<name>A0A1F5NPP8_9BACT</name>
<dbReference type="HAMAP" id="MF_00023">
    <property type="entry name" value="SmpB"/>
    <property type="match status" value="1"/>
</dbReference>
<dbReference type="SUPFAM" id="SSF74982">
    <property type="entry name" value="Small protein B (SmpB)"/>
    <property type="match status" value="1"/>
</dbReference>
<dbReference type="PROSITE" id="PS01317">
    <property type="entry name" value="SSRP"/>
    <property type="match status" value="1"/>
</dbReference>
<dbReference type="GO" id="GO:0005829">
    <property type="term" value="C:cytosol"/>
    <property type="evidence" value="ECO:0007669"/>
    <property type="project" value="TreeGrafter"/>
</dbReference>
<accession>A0A1F5NPP8</accession>
<comment type="function">
    <text evidence="3">Required for rescue of stalled ribosomes mediated by trans-translation. Binds to transfer-messenger RNA (tmRNA), required for stable association of tmRNA with ribosomes. tmRNA and SmpB together mimic tRNA shape, replacing the anticodon stem-loop with SmpB. tmRNA is encoded by the ssrA gene; the 2 termini fold to resemble tRNA(Ala) and it encodes a 'tag peptide', a short internal open reading frame. During trans-translation Ala-aminoacylated tmRNA acts like a tRNA, entering the A-site of stalled ribosomes, displacing the stalled mRNA. The ribosome then switches to translate the ORF on the tmRNA; the nascent peptide is terminated with the 'tag peptide' encoded by the tmRNA and targeted for degradation. The ribosome is freed to recommence translation, which seems to be the essential function of trans-translation.</text>
</comment>
<dbReference type="GO" id="GO:0070930">
    <property type="term" value="P:trans-translation-dependent protein tagging"/>
    <property type="evidence" value="ECO:0007669"/>
    <property type="project" value="TreeGrafter"/>
</dbReference>
<sequence length="149" mass="16943">MKILAKNREAFFNYTIEHTLEAGIVLAGHEVKSVKTGTMSLKGAHVTIRGNEAVLVNAHISAYKYSGEIPGYDPTRSRKLLLNRKEISSLIGKYKEQGMTLVPLEVYEKRGLVKIKLGIGRGKKKFDKRESIKKREDERKMERAIRNKT</sequence>
<protein>
    <recommendedName>
        <fullName evidence="3">SsrA-binding protein</fullName>
    </recommendedName>
    <alternativeName>
        <fullName evidence="3">Small protein B</fullName>
    </alternativeName>
</protein>
<keyword evidence="1 3" id="KW-0963">Cytoplasm</keyword>
<feature type="compositionally biased region" description="Basic and acidic residues" evidence="4">
    <location>
        <begin position="127"/>
        <end position="149"/>
    </location>
</feature>
<evidence type="ECO:0000256" key="4">
    <source>
        <dbReference type="SAM" id="MobiDB-lite"/>
    </source>
</evidence>
<dbReference type="Pfam" id="PF01668">
    <property type="entry name" value="SmpB"/>
    <property type="match status" value="1"/>
</dbReference>
<dbReference type="GO" id="GO:0003723">
    <property type="term" value="F:RNA binding"/>
    <property type="evidence" value="ECO:0007669"/>
    <property type="project" value="UniProtKB-UniRule"/>
</dbReference>
<dbReference type="PANTHER" id="PTHR30308:SF2">
    <property type="entry name" value="SSRA-BINDING PROTEIN"/>
    <property type="match status" value="1"/>
</dbReference>
<dbReference type="InterPro" id="IPR023620">
    <property type="entry name" value="SmpB"/>
</dbReference>
<keyword evidence="2 3" id="KW-0694">RNA-binding</keyword>
<comment type="caution">
    <text evidence="5">The sequence shown here is derived from an EMBL/GenBank/DDBJ whole genome shotgun (WGS) entry which is preliminary data.</text>
</comment>
<comment type="similarity">
    <text evidence="3">Belongs to the SmpB family.</text>
</comment>
<dbReference type="InterPro" id="IPR020081">
    <property type="entry name" value="SsrA-bd_prot_CS"/>
</dbReference>
<feature type="region of interest" description="Disordered" evidence="4">
    <location>
        <begin position="123"/>
        <end position="149"/>
    </location>
</feature>
<organism evidence="5 6">
    <name type="scientific">Candidatus Doudnabacteria bacterium RIFCSPHIGHO2_01_FULL_46_14</name>
    <dbReference type="NCBI Taxonomy" id="1817824"/>
    <lineage>
        <taxon>Bacteria</taxon>
        <taxon>Candidatus Doudnaibacteriota</taxon>
    </lineage>
</organism>
<dbReference type="EMBL" id="MFEK01000005">
    <property type="protein sequence ID" value="OGE79350.1"/>
    <property type="molecule type" value="Genomic_DNA"/>
</dbReference>
<dbReference type="AlphaFoldDB" id="A0A1F5NPP8"/>
<comment type="subcellular location">
    <subcellularLocation>
        <location evidence="3">Cytoplasm</location>
    </subcellularLocation>
    <text evidence="3">The tmRNA-SmpB complex associates with stalled 70S ribosomes.</text>
</comment>
<reference evidence="5 6" key="1">
    <citation type="journal article" date="2016" name="Nat. Commun.">
        <title>Thousands of microbial genomes shed light on interconnected biogeochemical processes in an aquifer system.</title>
        <authorList>
            <person name="Anantharaman K."/>
            <person name="Brown C.T."/>
            <person name="Hug L.A."/>
            <person name="Sharon I."/>
            <person name="Castelle C.J."/>
            <person name="Probst A.J."/>
            <person name="Thomas B.C."/>
            <person name="Singh A."/>
            <person name="Wilkins M.J."/>
            <person name="Karaoz U."/>
            <person name="Brodie E.L."/>
            <person name="Williams K.H."/>
            <person name="Hubbard S.S."/>
            <person name="Banfield J.F."/>
        </authorList>
    </citation>
    <scope>NUCLEOTIDE SEQUENCE [LARGE SCALE GENOMIC DNA]</scope>
</reference>
<dbReference type="CDD" id="cd09294">
    <property type="entry name" value="SmpB"/>
    <property type="match status" value="1"/>
</dbReference>
<evidence type="ECO:0000256" key="3">
    <source>
        <dbReference type="HAMAP-Rule" id="MF_00023"/>
    </source>
</evidence>
<dbReference type="NCBIfam" id="TIGR00086">
    <property type="entry name" value="smpB"/>
    <property type="match status" value="1"/>
</dbReference>
<dbReference type="InterPro" id="IPR000037">
    <property type="entry name" value="SsrA-bd_prot"/>
</dbReference>
<evidence type="ECO:0000313" key="5">
    <source>
        <dbReference type="EMBL" id="OGE79350.1"/>
    </source>
</evidence>
<dbReference type="Proteomes" id="UP000176864">
    <property type="component" value="Unassembled WGS sequence"/>
</dbReference>